<comment type="similarity">
    <text evidence="1">Belongs to the 4-hydroxybenzoyl-CoA thioesterase family.</text>
</comment>
<dbReference type="InterPro" id="IPR016181">
    <property type="entry name" value="Acyl_CoA_acyltransferase"/>
</dbReference>
<dbReference type="Pfam" id="PF13673">
    <property type="entry name" value="Acetyltransf_10"/>
    <property type="match status" value="1"/>
</dbReference>
<protein>
    <submittedName>
        <fullName evidence="4">4-hydroxybenzoyl-CoA thioesterase</fullName>
    </submittedName>
</protein>
<dbReference type="GO" id="GO:0047617">
    <property type="term" value="F:fatty acyl-CoA hydrolase activity"/>
    <property type="evidence" value="ECO:0007669"/>
    <property type="project" value="TreeGrafter"/>
</dbReference>
<dbReference type="KEGG" id="simp:C6571_16500"/>
<dbReference type="PROSITE" id="PS51186">
    <property type="entry name" value="GNAT"/>
    <property type="match status" value="1"/>
</dbReference>
<name>A0A2S0N5A1_9BURK</name>
<evidence type="ECO:0000259" key="3">
    <source>
        <dbReference type="PROSITE" id="PS51186"/>
    </source>
</evidence>
<dbReference type="Pfam" id="PF03061">
    <property type="entry name" value="4HBT"/>
    <property type="match status" value="1"/>
</dbReference>
<dbReference type="InterPro" id="IPR029069">
    <property type="entry name" value="HotDog_dom_sf"/>
</dbReference>
<evidence type="ECO:0000313" key="5">
    <source>
        <dbReference type="Proteomes" id="UP000239326"/>
    </source>
</evidence>
<dbReference type="Gene3D" id="3.40.630.30">
    <property type="match status" value="1"/>
</dbReference>
<dbReference type="EMBL" id="CP027669">
    <property type="protein sequence ID" value="AVO43328.1"/>
    <property type="molecule type" value="Genomic_DNA"/>
</dbReference>
<dbReference type="RefSeq" id="WP_106448301.1">
    <property type="nucleotide sequence ID" value="NZ_CP027669.1"/>
</dbReference>
<dbReference type="AlphaFoldDB" id="A0A2S0N5A1"/>
<accession>A0A2S0N5A1</accession>
<dbReference type="OrthoDB" id="9796171at2"/>
<dbReference type="InterPro" id="IPR050563">
    <property type="entry name" value="4-hydroxybenzoyl-CoA_TE"/>
</dbReference>
<dbReference type="PANTHER" id="PTHR31793:SF27">
    <property type="entry name" value="NOVEL THIOESTERASE SUPERFAMILY DOMAIN AND SAPOSIN A-TYPE DOMAIN CONTAINING PROTEIN (0610012H03RIK)"/>
    <property type="match status" value="1"/>
</dbReference>
<dbReference type="CDD" id="cd04301">
    <property type="entry name" value="NAT_SF"/>
    <property type="match status" value="1"/>
</dbReference>
<dbReference type="NCBIfam" id="TIGR00051">
    <property type="entry name" value="YbgC/FadM family acyl-CoA thioesterase"/>
    <property type="match status" value="1"/>
</dbReference>
<dbReference type="CDD" id="cd00586">
    <property type="entry name" value="4HBT"/>
    <property type="match status" value="1"/>
</dbReference>
<organism evidence="4 5">
    <name type="scientific">Simplicispira suum</name>
    <dbReference type="NCBI Taxonomy" id="2109915"/>
    <lineage>
        <taxon>Bacteria</taxon>
        <taxon>Pseudomonadati</taxon>
        <taxon>Pseudomonadota</taxon>
        <taxon>Betaproteobacteria</taxon>
        <taxon>Burkholderiales</taxon>
        <taxon>Comamonadaceae</taxon>
        <taxon>Simplicispira</taxon>
    </lineage>
</organism>
<reference evidence="4 5" key="1">
    <citation type="submission" date="2018-03" db="EMBL/GenBank/DDBJ databases">
        <title>Genome sequencing of Simplicispira sp.</title>
        <authorList>
            <person name="Kim S.-J."/>
            <person name="Heo J."/>
            <person name="Kwon S.-W."/>
        </authorList>
    </citation>
    <scope>NUCLEOTIDE SEQUENCE [LARGE SCALE GENOMIC DNA]</scope>
    <source>
        <strain evidence="4 5">SC1-8</strain>
    </source>
</reference>
<evidence type="ECO:0000313" key="4">
    <source>
        <dbReference type="EMBL" id="AVO43328.1"/>
    </source>
</evidence>
<evidence type="ECO:0000256" key="2">
    <source>
        <dbReference type="ARBA" id="ARBA00022801"/>
    </source>
</evidence>
<evidence type="ECO:0000256" key="1">
    <source>
        <dbReference type="ARBA" id="ARBA00005953"/>
    </source>
</evidence>
<dbReference type="InterPro" id="IPR000182">
    <property type="entry name" value="GNAT_dom"/>
</dbReference>
<dbReference type="Proteomes" id="UP000239326">
    <property type="component" value="Chromosome"/>
</dbReference>
<dbReference type="PANTHER" id="PTHR31793">
    <property type="entry name" value="4-HYDROXYBENZOYL-COA THIOESTERASE FAMILY MEMBER"/>
    <property type="match status" value="1"/>
</dbReference>
<dbReference type="InterPro" id="IPR006684">
    <property type="entry name" value="YbgC/YbaW"/>
</dbReference>
<proteinExistence type="inferred from homology"/>
<dbReference type="SUPFAM" id="SSF55729">
    <property type="entry name" value="Acyl-CoA N-acyltransferases (Nat)"/>
    <property type="match status" value="1"/>
</dbReference>
<dbReference type="InterPro" id="IPR006683">
    <property type="entry name" value="Thioestr_dom"/>
</dbReference>
<dbReference type="GO" id="GO:0016747">
    <property type="term" value="F:acyltransferase activity, transferring groups other than amino-acyl groups"/>
    <property type="evidence" value="ECO:0007669"/>
    <property type="project" value="InterPro"/>
</dbReference>
<gene>
    <name evidence="4" type="ORF">C6571_16500</name>
</gene>
<sequence>MPLQDYRCQSRLRVRWAEIDMQRIVFNAHYLTYFDTAITDYWRALALPYDDAMHTLGGEPYLKKVTLEYHASAREGDMLTIGMRCQRVGNSSMLFGGGIFRGEQLLVSGELIYVFADPASQRPTPVPALLRDLFTAFEAGESATQLQLGAWQDLGERAARVRQAVFVEEQSIAPDIEMDGQDATALHALVTNRLDQPVATGRLVTISPGVSRIGRMAVHRALRGGRLGRQVLDALVQAAAKRGDHQVVLHAQTSAQPFYERAGFEVSGPRYEEAGLPHVPMQRLLATSRP</sequence>
<dbReference type="Gene3D" id="3.10.129.10">
    <property type="entry name" value="Hotdog Thioesterase"/>
    <property type="match status" value="1"/>
</dbReference>
<feature type="domain" description="N-acetyltransferase" evidence="3">
    <location>
        <begin position="138"/>
        <end position="286"/>
    </location>
</feature>
<keyword evidence="2" id="KW-0378">Hydrolase</keyword>
<keyword evidence="5" id="KW-1185">Reference proteome</keyword>
<dbReference type="SUPFAM" id="SSF54637">
    <property type="entry name" value="Thioesterase/thiol ester dehydrase-isomerase"/>
    <property type="match status" value="1"/>
</dbReference>